<feature type="domain" description="Major facilitator superfamily (MFS) profile" evidence="9">
    <location>
        <begin position="9"/>
        <end position="444"/>
    </location>
</feature>
<dbReference type="AlphaFoldDB" id="A0A507B1X8"/>
<dbReference type="OrthoDB" id="6612291at2759"/>
<dbReference type="GO" id="GO:0005351">
    <property type="term" value="F:carbohydrate:proton symporter activity"/>
    <property type="evidence" value="ECO:0007669"/>
    <property type="project" value="TreeGrafter"/>
</dbReference>
<dbReference type="Gene3D" id="1.20.1250.20">
    <property type="entry name" value="MFS general substrate transporter like domains"/>
    <property type="match status" value="1"/>
</dbReference>
<feature type="transmembrane region" description="Helical" evidence="8">
    <location>
        <begin position="322"/>
        <end position="344"/>
    </location>
</feature>
<evidence type="ECO:0000256" key="7">
    <source>
        <dbReference type="SAM" id="MobiDB-lite"/>
    </source>
</evidence>
<feature type="transmembrane region" description="Helical" evidence="8">
    <location>
        <begin position="421"/>
        <end position="440"/>
    </location>
</feature>
<feature type="transmembrane region" description="Helical" evidence="8">
    <location>
        <begin position="168"/>
        <end position="189"/>
    </location>
</feature>
<name>A0A507B1X8_9PEZI</name>
<keyword evidence="5 8" id="KW-1133">Transmembrane helix</keyword>
<keyword evidence="6 8" id="KW-0472">Membrane</keyword>
<feature type="transmembrane region" description="Helical" evidence="8">
    <location>
        <begin position="47"/>
        <end position="69"/>
    </location>
</feature>
<evidence type="ECO:0000256" key="6">
    <source>
        <dbReference type="ARBA" id="ARBA00023136"/>
    </source>
</evidence>
<evidence type="ECO:0000256" key="2">
    <source>
        <dbReference type="ARBA" id="ARBA00010992"/>
    </source>
</evidence>
<dbReference type="PROSITE" id="PS00217">
    <property type="entry name" value="SUGAR_TRANSPORT_2"/>
    <property type="match status" value="1"/>
</dbReference>
<comment type="similarity">
    <text evidence="2">Belongs to the major facilitator superfamily. Sugar transporter (TC 2.A.1.1) family.</text>
</comment>
<dbReference type="InParanoid" id="A0A507B1X8"/>
<dbReference type="RefSeq" id="XP_030997993.1">
    <property type="nucleotide sequence ID" value="XM_031138285.1"/>
</dbReference>
<dbReference type="Proteomes" id="UP000319257">
    <property type="component" value="Unassembled WGS sequence"/>
</dbReference>
<organism evidence="10 11">
    <name type="scientific">Thyridium curvatum</name>
    <dbReference type="NCBI Taxonomy" id="1093900"/>
    <lineage>
        <taxon>Eukaryota</taxon>
        <taxon>Fungi</taxon>
        <taxon>Dikarya</taxon>
        <taxon>Ascomycota</taxon>
        <taxon>Pezizomycotina</taxon>
        <taxon>Sordariomycetes</taxon>
        <taxon>Sordariomycetidae</taxon>
        <taxon>Thyridiales</taxon>
        <taxon>Thyridiaceae</taxon>
        <taxon>Thyridium</taxon>
    </lineage>
</organism>
<keyword evidence="4 8" id="KW-0812">Transmembrane</keyword>
<evidence type="ECO:0000256" key="8">
    <source>
        <dbReference type="SAM" id="Phobius"/>
    </source>
</evidence>
<dbReference type="SUPFAM" id="SSF103473">
    <property type="entry name" value="MFS general substrate transporter"/>
    <property type="match status" value="1"/>
</dbReference>
<dbReference type="GO" id="GO:0016020">
    <property type="term" value="C:membrane"/>
    <property type="evidence" value="ECO:0007669"/>
    <property type="project" value="UniProtKB-SubCell"/>
</dbReference>
<proteinExistence type="inferred from homology"/>
<dbReference type="Pfam" id="PF00083">
    <property type="entry name" value="Sugar_tr"/>
    <property type="match status" value="1"/>
</dbReference>
<evidence type="ECO:0000259" key="9">
    <source>
        <dbReference type="PROSITE" id="PS50850"/>
    </source>
</evidence>
<feature type="transmembrane region" description="Helical" evidence="8">
    <location>
        <begin position="136"/>
        <end position="156"/>
    </location>
</feature>
<dbReference type="PANTHER" id="PTHR48022">
    <property type="entry name" value="PLASTIDIC GLUCOSE TRANSPORTER 4"/>
    <property type="match status" value="1"/>
</dbReference>
<dbReference type="InterPro" id="IPR003663">
    <property type="entry name" value="Sugar/inositol_transpt"/>
</dbReference>
<dbReference type="PRINTS" id="PR00171">
    <property type="entry name" value="SUGRTRNSPORT"/>
</dbReference>
<feature type="transmembrane region" description="Helical" evidence="8">
    <location>
        <begin position="255"/>
        <end position="277"/>
    </location>
</feature>
<dbReference type="PROSITE" id="PS50850">
    <property type="entry name" value="MFS"/>
    <property type="match status" value="1"/>
</dbReference>
<feature type="transmembrane region" description="Helical" evidence="8">
    <location>
        <begin position="107"/>
        <end position="124"/>
    </location>
</feature>
<keyword evidence="3" id="KW-0813">Transport</keyword>
<reference evidence="10 11" key="1">
    <citation type="submission" date="2019-06" db="EMBL/GenBank/DDBJ databases">
        <title>Draft genome sequence of the filamentous fungus Phialemoniopsis curvata isolated from diesel fuel.</title>
        <authorList>
            <person name="Varaljay V.A."/>
            <person name="Lyon W.J."/>
            <person name="Crouch A.L."/>
            <person name="Drake C.E."/>
            <person name="Hollomon J.M."/>
            <person name="Nadeau L.J."/>
            <person name="Nunn H.S."/>
            <person name="Stevenson B.S."/>
            <person name="Bojanowski C.L."/>
            <person name="Crookes-Goodson W.J."/>
        </authorList>
    </citation>
    <scope>NUCLEOTIDE SEQUENCE [LARGE SCALE GENOMIC DNA]</scope>
    <source>
        <strain evidence="10 11">D216</strain>
    </source>
</reference>
<accession>A0A507B1X8</accession>
<dbReference type="InterPro" id="IPR005828">
    <property type="entry name" value="MFS_sugar_transport-like"/>
</dbReference>
<comment type="caution">
    <text evidence="10">The sequence shown here is derived from an EMBL/GenBank/DDBJ whole genome shotgun (WGS) entry which is preliminary data.</text>
</comment>
<evidence type="ECO:0000313" key="11">
    <source>
        <dbReference type="Proteomes" id="UP000319257"/>
    </source>
</evidence>
<dbReference type="FunFam" id="1.20.1250.20:FF:000134">
    <property type="entry name" value="MFS sugar transporter protein"/>
    <property type="match status" value="1"/>
</dbReference>
<evidence type="ECO:0000256" key="5">
    <source>
        <dbReference type="ARBA" id="ARBA00022989"/>
    </source>
</evidence>
<evidence type="ECO:0000256" key="1">
    <source>
        <dbReference type="ARBA" id="ARBA00004141"/>
    </source>
</evidence>
<feature type="transmembrane region" description="Helical" evidence="8">
    <location>
        <begin position="350"/>
        <end position="370"/>
    </location>
</feature>
<evidence type="ECO:0000256" key="4">
    <source>
        <dbReference type="ARBA" id="ARBA00022692"/>
    </source>
</evidence>
<feature type="transmembrane region" description="Helical" evidence="8">
    <location>
        <begin position="391"/>
        <end position="409"/>
    </location>
</feature>
<protein>
    <recommendedName>
        <fullName evidence="9">Major facilitator superfamily (MFS) profile domain-containing protein</fullName>
    </recommendedName>
</protein>
<dbReference type="PANTHER" id="PTHR48022:SF11">
    <property type="entry name" value="MONOSACCHARIDE TRANSPORTER (HXT8), PUTATIVE (AFU_ORTHOLOGUE AFUA_2G08120)-RELATED"/>
    <property type="match status" value="1"/>
</dbReference>
<feature type="transmembrane region" description="Helical" evidence="8">
    <location>
        <begin position="289"/>
        <end position="310"/>
    </location>
</feature>
<evidence type="ECO:0000256" key="3">
    <source>
        <dbReference type="ARBA" id="ARBA00022448"/>
    </source>
</evidence>
<feature type="transmembrane region" description="Helical" evidence="8">
    <location>
        <begin position="81"/>
        <end position="101"/>
    </location>
</feature>
<gene>
    <name evidence="10" type="ORF">E0L32_003931</name>
</gene>
<dbReference type="InterPro" id="IPR050360">
    <property type="entry name" value="MFS_Sugar_Transporters"/>
</dbReference>
<keyword evidence="11" id="KW-1185">Reference proteome</keyword>
<dbReference type="EMBL" id="SKBQ01000018">
    <property type="protein sequence ID" value="TPX16282.1"/>
    <property type="molecule type" value="Genomic_DNA"/>
</dbReference>
<feature type="compositionally biased region" description="Polar residues" evidence="7">
    <location>
        <begin position="487"/>
        <end position="507"/>
    </location>
</feature>
<evidence type="ECO:0000313" key="10">
    <source>
        <dbReference type="EMBL" id="TPX16282.1"/>
    </source>
</evidence>
<dbReference type="InterPro" id="IPR020846">
    <property type="entry name" value="MFS_dom"/>
</dbReference>
<sequence>MISHPTGTIVTISQLILVDQGFDTGIVTTTIAHQSWIDYMGHPSNGLTGAVVAVYIAGEAVGALLQTAIADKLGRIRFMQLMCIIVTIGTVVQTASVNIGMFLAGRVLAGIAVGGMVSTVPIYLSEISAPHQRGLIGGISGCGISFGTMMSNWVGFACSYAPYGATQWRLPLGIQVPWGVIMFVGLATFMPNSPRQLLRNGKVEEARAEFLRIRRDLGSHEVQAEFAMMHAQIEYEMEREIKTYREIFKLFRHRALASIAVQTMTSLTGVNVIQYYQTILYKSLGLQPQIILLLAGVYGTLCFTSNAITTKFLTDQWGRRKMLLAGLTGVILIEIYAAVMQRFFQNTDNIVGKGFTVLGIYLFAIIYYGMLNSTTWLYGAEILPIALRSKVMGIASASHFIVNVGITEAGPSAFANIKENYYYVFVGCTSFFLVIAWFYFPETRRSTLEEIAAAFGDKVVLVSEQEVLAEAVAAEEKLRQTQEHVENTPTQAGRSENAQSAAAATGA</sequence>
<comment type="subcellular location">
    <subcellularLocation>
        <location evidence="1">Membrane</location>
        <topology evidence="1">Multi-pass membrane protein</topology>
    </subcellularLocation>
</comment>
<dbReference type="InterPro" id="IPR036259">
    <property type="entry name" value="MFS_trans_sf"/>
</dbReference>
<dbReference type="InterPro" id="IPR005829">
    <property type="entry name" value="Sugar_transporter_CS"/>
</dbReference>
<dbReference type="GeneID" id="41971378"/>
<feature type="region of interest" description="Disordered" evidence="7">
    <location>
        <begin position="479"/>
        <end position="507"/>
    </location>
</feature>